<dbReference type="InterPro" id="IPR038694">
    <property type="entry name" value="DUF427_sf"/>
</dbReference>
<dbReference type="Pfam" id="PF04248">
    <property type="entry name" value="NTP_transf_9"/>
    <property type="match status" value="2"/>
</dbReference>
<feature type="region of interest" description="Disordered" evidence="1">
    <location>
        <begin position="1"/>
        <end position="23"/>
    </location>
</feature>
<comment type="caution">
    <text evidence="3">The sequence shown here is derived from an EMBL/GenBank/DDBJ whole genome shotgun (WGS) entry which is preliminary data.</text>
</comment>
<evidence type="ECO:0000256" key="1">
    <source>
        <dbReference type="SAM" id="MobiDB-lite"/>
    </source>
</evidence>
<keyword evidence="4" id="KW-1185">Reference proteome</keyword>
<name>A0A8T6R8T9_9MICO</name>
<feature type="domain" description="DUF427" evidence="2">
    <location>
        <begin position="49"/>
        <end position="132"/>
    </location>
</feature>
<feature type="domain" description="DUF427" evidence="2">
    <location>
        <begin position="195"/>
        <end position="275"/>
    </location>
</feature>
<proteinExistence type="predicted"/>
<dbReference type="AlphaFoldDB" id="A0A8T6R8T9"/>
<dbReference type="RefSeq" id="WP_165567007.1">
    <property type="nucleotide sequence ID" value="NZ_SAYU02000101.1"/>
</dbReference>
<organism evidence="3 4">
    <name type="scientific">Phycicoccus flavus</name>
    <dbReference type="NCBI Taxonomy" id="2502783"/>
    <lineage>
        <taxon>Bacteria</taxon>
        <taxon>Bacillati</taxon>
        <taxon>Actinomycetota</taxon>
        <taxon>Actinomycetes</taxon>
        <taxon>Micrococcales</taxon>
        <taxon>Intrasporangiaceae</taxon>
        <taxon>Phycicoccus</taxon>
    </lineage>
</organism>
<protein>
    <submittedName>
        <fullName evidence="3">DUF427 domain-containing protein</fullName>
    </submittedName>
</protein>
<sequence length="290" mass="31536">MALTTPPGPLSRRTGDTNYTVDGPAHRILLTPTDKRVRVLVGDGAGGRRTVVDTTRALLLHETGLLPRYYVPVEDVDADLLLDSDTSTHCPFKGDATYAHVRAGERTAPDLVWFYRDPVATMPALAGLAGLYLEHLDLLPADARPDGEGAEPLDVVLEEEQPVLGHPRDPYHRVDAWPSSRHVVVTWEPQGRDPVVLAETSHPVGLFETGFPARWYVPADDVRDDLLESSPTRTVCPYKGVADHRSVAGGPADVAWRYRDPLPEASAVAGLTCFLGDDVVTTVDGERLTA</sequence>
<evidence type="ECO:0000313" key="4">
    <source>
        <dbReference type="Proteomes" id="UP000287866"/>
    </source>
</evidence>
<accession>A0A8T6R8T9</accession>
<evidence type="ECO:0000313" key="3">
    <source>
        <dbReference type="EMBL" id="NHA70142.1"/>
    </source>
</evidence>
<gene>
    <name evidence="3" type="ORF">EPD83_019090</name>
</gene>
<evidence type="ECO:0000259" key="2">
    <source>
        <dbReference type="Pfam" id="PF04248"/>
    </source>
</evidence>
<dbReference type="InterPro" id="IPR007361">
    <property type="entry name" value="DUF427"/>
</dbReference>
<dbReference type="Proteomes" id="UP000287866">
    <property type="component" value="Unassembled WGS sequence"/>
</dbReference>
<dbReference type="PANTHER" id="PTHR34310:SF9">
    <property type="entry name" value="BLR5716 PROTEIN"/>
    <property type="match status" value="1"/>
</dbReference>
<dbReference type="Gene3D" id="2.170.150.40">
    <property type="entry name" value="Domain of unknown function (DUF427)"/>
    <property type="match status" value="2"/>
</dbReference>
<dbReference type="EMBL" id="SAYU02000101">
    <property type="protein sequence ID" value="NHA70142.1"/>
    <property type="molecule type" value="Genomic_DNA"/>
</dbReference>
<dbReference type="PANTHER" id="PTHR34310">
    <property type="entry name" value="DUF427 DOMAIN PROTEIN (AFU_ORTHOLOGUE AFUA_3G02220)"/>
    <property type="match status" value="1"/>
</dbReference>
<reference evidence="3" key="1">
    <citation type="submission" date="2020-03" db="EMBL/GenBank/DDBJ databases">
        <title>Phycicoccus flavus sp. nov., a novel endophytic actinobacterium isolated from branch of Kandelia candel.</title>
        <authorList>
            <person name="Tuo L."/>
        </authorList>
    </citation>
    <scope>NUCLEOTIDE SEQUENCE</scope>
    <source>
        <strain evidence="3">CMS6Z-2</strain>
    </source>
</reference>